<gene>
    <name evidence="1" type="ORF">DERYTH_LOCUS3080</name>
</gene>
<protein>
    <submittedName>
        <fullName evidence="1">12530_t:CDS:1</fullName>
    </submittedName>
</protein>
<evidence type="ECO:0000313" key="1">
    <source>
        <dbReference type="EMBL" id="CAG8504699.1"/>
    </source>
</evidence>
<evidence type="ECO:0000313" key="2">
    <source>
        <dbReference type="Proteomes" id="UP000789405"/>
    </source>
</evidence>
<name>A0A9N8ZRU1_9GLOM</name>
<accession>A0A9N8ZRU1</accession>
<keyword evidence="2" id="KW-1185">Reference proteome</keyword>
<comment type="caution">
    <text evidence="1">The sequence shown here is derived from an EMBL/GenBank/DDBJ whole genome shotgun (WGS) entry which is preliminary data.</text>
</comment>
<dbReference type="Proteomes" id="UP000789405">
    <property type="component" value="Unassembled WGS sequence"/>
</dbReference>
<proteinExistence type="predicted"/>
<reference evidence="1" key="1">
    <citation type="submission" date="2021-06" db="EMBL/GenBank/DDBJ databases">
        <authorList>
            <person name="Kallberg Y."/>
            <person name="Tangrot J."/>
            <person name="Rosling A."/>
        </authorList>
    </citation>
    <scope>NUCLEOTIDE SEQUENCE</scope>
    <source>
        <strain evidence="1">MA453B</strain>
    </source>
</reference>
<sequence length="89" mass="10463">MELEQKCPDPSKHHEILETINRSEDFGINWKNSNERFSDNLNVLKTWAPKTERTKKPEPEYEIICSLTMDNETSEDCKSEIEKDFKNGT</sequence>
<dbReference type="EMBL" id="CAJVPY010001045">
    <property type="protein sequence ID" value="CAG8504699.1"/>
    <property type="molecule type" value="Genomic_DNA"/>
</dbReference>
<organism evidence="1 2">
    <name type="scientific">Dentiscutata erythropus</name>
    <dbReference type="NCBI Taxonomy" id="1348616"/>
    <lineage>
        <taxon>Eukaryota</taxon>
        <taxon>Fungi</taxon>
        <taxon>Fungi incertae sedis</taxon>
        <taxon>Mucoromycota</taxon>
        <taxon>Glomeromycotina</taxon>
        <taxon>Glomeromycetes</taxon>
        <taxon>Diversisporales</taxon>
        <taxon>Gigasporaceae</taxon>
        <taxon>Dentiscutata</taxon>
    </lineage>
</organism>
<dbReference type="AlphaFoldDB" id="A0A9N8ZRU1"/>